<feature type="domain" description="Scaffold protein Nfu/NifU N-terminal" evidence="2">
    <location>
        <begin position="109"/>
        <end position="194"/>
    </location>
</feature>
<dbReference type="Pfam" id="PF01106">
    <property type="entry name" value="NifU"/>
    <property type="match status" value="1"/>
</dbReference>
<sequence length="300" mass="33929">MNPYTVSIQETSNNTIIKFELNQFITKHQSFEFNNIDEAKNSPLAQQLFYLPFVKKVYISSNFIAIERFNIVEWSDVQEEVAEQITEYLNSGAVVVTDTTSVKKIPVTVYAESTPNPAVIKFVANKKLVTATYEFTSIDEAKVSPLATELFHFPFVKSVFMEENYISVTKYDMAEWETITMEVREFIRSFIENGKEIVNSNAQDVLNKSSDKLDEAYESRDDTSKEIINILEEYIKPAVASDGGNIQFESYNPDTKTVKVILQGACSGCPSSTFTLKNGIENMLKEMLKGRVETVEALNG</sequence>
<dbReference type="RefSeq" id="WP_092206573.1">
    <property type="nucleotide sequence ID" value="NZ_FOVN01000001.1"/>
</dbReference>
<reference evidence="4" key="1">
    <citation type="submission" date="2016-10" db="EMBL/GenBank/DDBJ databases">
        <authorList>
            <person name="Varghese N."/>
            <person name="Submissions S."/>
        </authorList>
    </citation>
    <scope>NUCLEOTIDE SEQUENCE [LARGE SCALE GENOMIC DNA]</scope>
    <source>
        <strain evidence="4">DSM 23925</strain>
    </source>
</reference>
<dbReference type="GO" id="GO:0016226">
    <property type="term" value="P:iron-sulfur cluster assembly"/>
    <property type="evidence" value="ECO:0007669"/>
    <property type="project" value="InterPro"/>
</dbReference>
<dbReference type="InterPro" id="IPR014824">
    <property type="entry name" value="Nfu/NifU_N"/>
</dbReference>
<feature type="domain" description="Scaffold protein Nfu/NifU N-terminal" evidence="2">
    <location>
        <begin position="6"/>
        <end position="92"/>
    </location>
</feature>
<name>A0A1I4ZU84_9FLAO</name>
<evidence type="ECO:0000313" key="4">
    <source>
        <dbReference type="Proteomes" id="UP000198705"/>
    </source>
</evidence>
<organism evidence="3 4">
    <name type="scientific">Bizionia echini</name>
    <dbReference type="NCBI Taxonomy" id="649333"/>
    <lineage>
        <taxon>Bacteria</taxon>
        <taxon>Pseudomonadati</taxon>
        <taxon>Bacteroidota</taxon>
        <taxon>Flavobacteriia</taxon>
        <taxon>Flavobacteriales</taxon>
        <taxon>Flavobacteriaceae</taxon>
        <taxon>Bizionia</taxon>
    </lineage>
</organism>
<gene>
    <name evidence="3" type="ORF">SAMN04487989_1011072</name>
</gene>
<protein>
    <submittedName>
        <fullName evidence="3">Fe-S cluster biogenesis protein NfuA, 4Fe-4S-binding domain</fullName>
    </submittedName>
</protein>
<dbReference type="SUPFAM" id="SSF117916">
    <property type="entry name" value="Fe-S cluster assembly (FSCA) domain-like"/>
    <property type="match status" value="1"/>
</dbReference>
<comment type="similarity">
    <text evidence="1">Belongs to the NifU family.</text>
</comment>
<dbReference type="SMART" id="SM00932">
    <property type="entry name" value="Nfu_N"/>
    <property type="match status" value="2"/>
</dbReference>
<dbReference type="STRING" id="649333.SAMN04487989_1011072"/>
<dbReference type="InterPro" id="IPR034904">
    <property type="entry name" value="FSCA_dom_sf"/>
</dbReference>
<evidence type="ECO:0000313" key="3">
    <source>
        <dbReference type="EMBL" id="SFN53613.1"/>
    </source>
</evidence>
<dbReference type="SUPFAM" id="SSF110836">
    <property type="entry name" value="Hypothetical protein SAV1430"/>
    <property type="match status" value="2"/>
</dbReference>
<dbReference type="GO" id="GO:0051536">
    <property type="term" value="F:iron-sulfur cluster binding"/>
    <property type="evidence" value="ECO:0007669"/>
    <property type="project" value="InterPro"/>
</dbReference>
<dbReference type="Gene3D" id="3.30.1370.70">
    <property type="entry name" value="Scaffold protein Nfu/NifU, N-terminal domain"/>
    <property type="match status" value="2"/>
</dbReference>
<evidence type="ECO:0000256" key="1">
    <source>
        <dbReference type="ARBA" id="ARBA00006420"/>
    </source>
</evidence>
<evidence type="ECO:0000259" key="2">
    <source>
        <dbReference type="SMART" id="SM00932"/>
    </source>
</evidence>
<dbReference type="OrthoDB" id="9796965at2"/>
<dbReference type="EMBL" id="FOVN01000001">
    <property type="protein sequence ID" value="SFN53613.1"/>
    <property type="molecule type" value="Genomic_DNA"/>
</dbReference>
<dbReference type="AlphaFoldDB" id="A0A1I4ZU84"/>
<dbReference type="PANTHER" id="PTHR11178:SF1">
    <property type="entry name" value="NFU1 IRON-SULFUR CLUSTER SCAFFOLD HOMOLOG, MITOCHONDRIAL"/>
    <property type="match status" value="1"/>
</dbReference>
<dbReference type="InterPro" id="IPR036498">
    <property type="entry name" value="Nfu/NifU_N_sf"/>
</dbReference>
<keyword evidence="4" id="KW-1185">Reference proteome</keyword>
<accession>A0A1I4ZU84</accession>
<dbReference type="GO" id="GO:0005506">
    <property type="term" value="F:iron ion binding"/>
    <property type="evidence" value="ECO:0007669"/>
    <property type="project" value="InterPro"/>
</dbReference>
<dbReference type="InterPro" id="IPR001075">
    <property type="entry name" value="NIF_FeS_clus_asmbl_NifU_C"/>
</dbReference>
<dbReference type="PANTHER" id="PTHR11178">
    <property type="entry name" value="IRON-SULFUR CLUSTER SCAFFOLD PROTEIN NFU-RELATED"/>
    <property type="match status" value="1"/>
</dbReference>
<dbReference type="Proteomes" id="UP000198705">
    <property type="component" value="Unassembled WGS sequence"/>
</dbReference>
<dbReference type="Gene3D" id="3.30.300.130">
    <property type="entry name" value="Fe-S cluster assembly (FSCA)"/>
    <property type="match status" value="1"/>
</dbReference>
<proteinExistence type="inferred from homology"/>
<dbReference type="Pfam" id="PF08712">
    <property type="entry name" value="Nfu_N"/>
    <property type="match status" value="2"/>
</dbReference>